<dbReference type="InterPro" id="IPR021720">
    <property type="entry name" value="Malectin_dom"/>
</dbReference>
<dbReference type="Pfam" id="PF18962">
    <property type="entry name" value="Por_Secre_tail"/>
    <property type="match status" value="1"/>
</dbReference>
<keyword evidence="5" id="KW-1185">Reference proteome</keyword>
<dbReference type="InterPro" id="IPR003961">
    <property type="entry name" value="FN3_dom"/>
</dbReference>
<dbReference type="CDD" id="cd00063">
    <property type="entry name" value="FN3"/>
    <property type="match status" value="1"/>
</dbReference>
<dbReference type="Pfam" id="PF13385">
    <property type="entry name" value="Laminin_G_3"/>
    <property type="match status" value="2"/>
</dbReference>
<gene>
    <name evidence="4" type="ORF">NU887_09265</name>
</gene>
<protein>
    <submittedName>
        <fullName evidence="4">Malectin domain-containing carbohydrate-binding protein</fullName>
    </submittedName>
</protein>
<keyword evidence="2" id="KW-1015">Disulfide bond</keyword>
<evidence type="ECO:0000256" key="2">
    <source>
        <dbReference type="ARBA" id="ARBA00023157"/>
    </source>
</evidence>
<dbReference type="Gene3D" id="2.120.10.30">
    <property type="entry name" value="TolB, C-terminal domain"/>
    <property type="match status" value="1"/>
</dbReference>
<evidence type="ECO:0000256" key="1">
    <source>
        <dbReference type="ARBA" id="ARBA00022729"/>
    </source>
</evidence>
<dbReference type="PROSITE" id="PS50853">
    <property type="entry name" value="FN3"/>
    <property type="match status" value="1"/>
</dbReference>
<dbReference type="Gene3D" id="2.60.40.10">
    <property type="entry name" value="Immunoglobulins"/>
    <property type="match status" value="2"/>
</dbReference>
<dbReference type="NCBIfam" id="TIGR04183">
    <property type="entry name" value="Por_Secre_tail"/>
    <property type="match status" value="1"/>
</dbReference>
<dbReference type="PANTHER" id="PTHR42535:SF2">
    <property type="entry name" value="CHROMOSOME UNDETERMINED SCAFFOLD_146, WHOLE GENOME SHOTGUN SEQUENCE"/>
    <property type="match status" value="1"/>
</dbReference>
<dbReference type="Gene3D" id="2.60.120.430">
    <property type="entry name" value="Galactose-binding lectin"/>
    <property type="match status" value="1"/>
</dbReference>
<dbReference type="InterPro" id="IPR026444">
    <property type="entry name" value="Secre_tail"/>
</dbReference>
<dbReference type="Pfam" id="PF05345">
    <property type="entry name" value="He_PIG"/>
    <property type="match status" value="1"/>
</dbReference>
<dbReference type="SMART" id="SM00560">
    <property type="entry name" value="LamGL"/>
    <property type="match status" value="2"/>
</dbReference>
<dbReference type="RefSeq" id="WP_258423076.1">
    <property type="nucleotide sequence ID" value="NZ_JANSUY010000004.1"/>
</dbReference>
<dbReference type="SUPFAM" id="SSF49785">
    <property type="entry name" value="Galactose-binding domain-like"/>
    <property type="match status" value="1"/>
</dbReference>
<sequence>MSTSSFSLFRKISFAALIVFMAVSQEIFSQTISFGLDTLQFNGFSPPSKGTALKFGPDGKLYLAQLNGQIKIYTIQKTIANEYKVVASTTLLDIQNIPNHDDIGTRAKDGRSNRQSTGITVVGTATNPIIYISSSDPKWGGPSGDKALDTNSGIISRLTWTGSTWDVVDLVRGLPRSEENHSPNGLEYTIINGKPYLLLTSGGHTNAGSPSLNFAYLGEYALSAAVLSIDLNAIDALPLKTDLESGRKYKYDIPTLDDPSRPNANGIYNPNQSGYNGIDLGDPFGGNDGLNMGMIVSGGPVQIFSAGYRNTYDLVVTESGKVYVTDNGANSNWGGLPENEGNPLTITNRYLSTEPGNNSTNPSPSGEYVSNKDHLMMITSDISNYSFGSYYGGHPNPIRANPGNSYTLGSSFPFNPGGAGLFTRSLGDDANWSTLTPLYTPNQVFRTSILAPIAPGQAGFDSYAANSLPVNWPPVPKAMANPNEADYRSPDLGNPNGPKKQVVTIFPINTNGIAEYKASSFNGALKGALIAGKSNGTIHLLSLNPDGSLKQLEANKWNLNSGNALGITSNGDTEIFPGTIWVTTFDNRVHVLTPQISTNCILQSNPDFDPNADYDFDGFKNQDELDNGTDICSAASKPSDFDGDFISDLNDLDDDGDGLSDSIDPFQLGNPTSLPIENELFSDKTDELNRPLGYLGLGLTGLMNNGASNPNWLYWLDVPNSGPLPNDIFGGAAGAIQIAITGGSANGTANNQQKGFQFGANVGNETGEFIITGRLLSLTGPQLFYDVTHNGEIGIQMGDGTQSNFFKLVFTKTQILAGLEVNNIPDPAPLTYPISTSNRPIGSENIDFILKVKPVQGTVEPMVKIGNRNLISLGTKSLTGKVLESVQQITKPLAIGVFGTTASQGVEFLATYDFFKVIGGQPFVIQTLPDISKQVGSQSIQIDLGEYFNDGDGIENLKFTVSKNTNSTIGASIVGKILTLSFPSQPNFGAITIRATDLSTLFIEQTFNVDVIPAQQILFRINAGGTAVAGLNGAPNWKANEINGSYSGDGYTVTNGSTYSGNLLFDNKHTSIPSYIDKATFESIFKNERHNNNATVMAYNIPILNGDYQVNLYMGNSYSGTSTAGTRVFDVKAESSNVLIDVDLVTKFGHQKGGMEKFNITVTDGVLNIEFVKKIQNPLVNAIEIINTQTSAPLVVTSEIQNQLNKTGDILDGNLFFTASGGVGQLFYSAVNLPPGVTIEDVNGRIYGTIASGASANSPYQVTLTVKDSNSPVPNQESRTFYWAISGNVTENGLVGHWKMNEGSGSKLLDSSGNGNNAVILNTTSGVSWVQGKDGLALNLNGNSNRFATVPSNSSLNMTNAITITAWIRTSGLARKQILSKGGPDGYELSIFETGKFEFRINRESSGSTYRLYSNQNYPTDGTTWMHVAATFDGTNSHIYINGVKDNSATFAPTAIKSNTTELQIGARSSINRWVGDLDEVKLYNRVLSEVEINTLVTGGIPIPTAPLLTSPANSAKEISISPTLTWVTTQYASTYKIQLSTSSGFTSFISNVSGLTGTSFKTPKLTNNVTYYWRVAAVNEKGTSSWSQVRSFTTNSLVGFWKLDEGSGNTLIDHSGNGNNASKSSTSNWNWISGKSGLALLLNKSIAQYGRVPHNSTINISKQITISAWIRPADKLGRQIISKGGTDGYELLTRSSGKVEFRFNRESNGSTYSLLSNKNYPSDGKTWLHVTATFDGTKSTIYFNGVQDISKTYSSTTIKTNTSELQIGARKGANLWSGALDEIRLYNRALTATEVSKLPNQTIAFRMMDDGEDSEDFIEMDISDVLDDEKEVLAFDSPHATKLYPNPVDDVIHIELSDFKHDIIQVNIFDMKGLKLFDQELQTEEGRFTIDISRIGLKQGSYVLFVNSDGYQRIFKFIKK</sequence>
<dbReference type="InterPro" id="IPR013320">
    <property type="entry name" value="ConA-like_dom_sf"/>
</dbReference>
<dbReference type="InterPro" id="IPR013783">
    <property type="entry name" value="Ig-like_fold"/>
</dbReference>
<dbReference type="SUPFAM" id="SSF49899">
    <property type="entry name" value="Concanavalin A-like lectins/glucanases"/>
    <property type="match status" value="2"/>
</dbReference>
<dbReference type="SUPFAM" id="SSF49265">
    <property type="entry name" value="Fibronectin type III"/>
    <property type="match status" value="1"/>
</dbReference>
<evidence type="ECO:0000313" key="5">
    <source>
        <dbReference type="Proteomes" id="UP001142175"/>
    </source>
</evidence>
<reference evidence="4" key="1">
    <citation type="submission" date="2022-08" db="EMBL/GenBank/DDBJ databases">
        <authorList>
            <person name="Zhang D."/>
        </authorList>
    </citation>
    <scope>NUCLEOTIDE SEQUENCE</scope>
    <source>
        <strain evidence="4">XJ19-11</strain>
    </source>
</reference>
<dbReference type="InterPro" id="IPR006558">
    <property type="entry name" value="LamG-like"/>
</dbReference>
<dbReference type="GO" id="GO:0004553">
    <property type="term" value="F:hydrolase activity, hydrolyzing O-glycosyl compounds"/>
    <property type="evidence" value="ECO:0007669"/>
    <property type="project" value="UniProtKB-ARBA"/>
</dbReference>
<proteinExistence type="predicted"/>
<evidence type="ECO:0000313" key="4">
    <source>
        <dbReference type="EMBL" id="MCR9015223.1"/>
    </source>
</evidence>
<organism evidence="4 5">
    <name type="scientific">Aquiflexum gelatinilyticum</name>
    <dbReference type="NCBI Taxonomy" id="2961943"/>
    <lineage>
        <taxon>Bacteria</taxon>
        <taxon>Pseudomonadati</taxon>
        <taxon>Bacteroidota</taxon>
        <taxon>Cytophagia</taxon>
        <taxon>Cytophagales</taxon>
        <taxon>Cyclobacteriaceae</taxon>
        <taxon>Aquiflexum</taxon>
    </lineage>
</organism>
<dbReference type="PANTHER" id="PTHR42535">
    <property type="entry name" value="OOKINETE PROTEIN, PUTATIVE-RELATED"/>
    <property type="match status" value="1"/>
</dbReference>
<keyword evidence="1" id="KW-0732">Signal</keyword>
<feature type="domain" description="Fibronectin type-III" evidence="3">
    <location>
        <begin position="1503"/>
        <end position="1598"/>
    </location>
</feature>
<dbReference type="Proteomes" id="UP001142175">
    <property type="component" value="Unassembled WGS sequence"/>
</dbReference>
<dbReference type="InterPro" id="IPR011042">
    <property type="entry name" value="6-blade_b-propeller_TolB-like"/>
</dbReference>
<dbReference type="GO" id="GO:0005975">
    <property type="term" value="P:carbohydrate metabolic process"/>
    <property type="evidence" value="ECO:0007669"/>
    <property type="project" value="UniProtKB-ARBA"/>
</dbReference>
<dbReference type="InterPro" id="IPR036116">
    <property type="entry name" value="FN3_sf"/>
</dbReference>
<dbReference type="Gene3D" id="2.60.120.200">
    <property type="match status" value="2"/>
</dbReference>
<name>A0A9X2P6I4_9BACT</name>
<dbReference type="Pfam" id="PF11721">
    <property type="entry name" value="Malectin"/>
    <property type="match status" value="1"/>
</dbReference>
<evidence type="ECO:0000259" key="3">
    <source>
        <dbReference type="PROSITE" id="PS50853"/>
    </source>
</evidence>
<comment type="caution">
    <text evidence="4">The sequence shown here is derived from an EMBL/GenBank/DDBJ whole genome shotgun (WGS) entry which is preliminary data.</text>
</comment>
<dbReference type="InterPro" id="IPR008979">
    <property type="entry name" value="Galactose-bd-like_sf"/>
</dbReference>
<dbReference type="EMBL" id="JANSUY010000004">
    <property type="protein sequence ID" value="MCR9015223.1"/>
    <property type="molecule type" value="Genomic_DNA"/>
</dbReference>
<accession>A0A9X2P6I4</accession>